<sequence length="572" mass="63050">MSSNRPSMMALPSAKSPSGHPWILPHFRESLRYPWSASCEGLPPRHIFYDAKFYPYHTSLTTAPVFALVGNREIVICRPSTIRGEGLVRIHVFRDLEPVPDDWSIHLSSILNSCAWNYVEQSVPLISVAGPSGLIKVLNALTGDLVTTLVGHGAEINDLATHPLYPWILASASGDHSIRIWDLRRKIELGENACLIICGHGHGHKEPVLTCAWHSSGTYLISGGQDHMVCIWTIPDLAPASLFFDVGGKPAKALRSSAETKVIHYPHFATSAVHSNYVDCVCFYGDLILSKAAEENKIVLWMVTGFDSRASTPSQECAPGAGTFQDTRSGFLPQSACSRESERTGPQEPLRASSIPLFHRLLEFHVPFSELFYMRFSLLMPTQTHPHLHPVLAIGNTKTKVFFWDLMCLEIGHDAGMTSPNDDDKFKRPDSKSKRKAGEPFNRRALEGYSASDVRSESPLASSSRRSSSVITTANASSPAMSSLQEPEVSTTGTSPALFDPLSIVPSMLPRMNKYRINDPFMPVPAHYSHTPNVNYHLSARQAAWSPCGRWCVIAGESGSKDAMAAIYDRWV</sequence>
<dbReference type="Proteomes" id="UP000606974">
    <property type="component" value="Unassembled WGS sequence"/>
</dbReference>
<dbReference type="InterPro" id="IPR015943">
    <property type="entry name" value="WD40/YVTN_repeat-like_dom_sf"/>
</dbReference>
<keyword evidence="9" id="KW-1185">Reference proteome</keyword>
<dbReference type="OrthoDB" id="7318948at2759"/>
<keyword evidence="3" id="KW-0677">Repeat</keyword>
<feature type="compositionally biased region" description="Low complexity" evidence="7">
    <location>
        <begin position="457"/>
        <end position="469"/>
    </location>
</feature>
<dbReference type="SUPFAM" id="SSF50978">
    <property type="entry name" value="WD40 repeat-like"/>
    <property type="match status" value="1"/>
</dbReference>
<evidence type="ECO:0000256" key="5">
    <source>
        <dbReference type="ARBA" id="ARBA00023163"/>
    </source>
</evidence>
<evidence type="ECO:0000256" key="4">
    <source>
        <dbReference type="ARBA" id="ARBA00023015"/>
    </source>
</evidence>
<evidence type="ECO:0000256" key="2">
    <source>
        <dbReference type="ARBA" id="ARBA00022574"/>
    </source>
</evidence>
<reference evidence="8" key="1">
    <citation type="submission" date="2020-02" db="EMBL/GenBank/DDBJ databases">
        <authorList>
            <person name="Palmer J.M."/>
        </authorList>
    </citation>
    <scope>NUCLEOTIDE SEQUENCE</scope>
    <source>
        <strain evidence="8">EPUS1.4</strain>
        <tissue evidence="8">Thallus</tissue>
    </source>
</reference>
<dbReference type="PANTHER" id="PTHR10253">
    <property type="entry name" value="POLYCOMB PROTEIN"/>
    <property type="match status" value="1"/>
</dbReference>
<dbReference type="InterPro" id="IPR001680">
    <property type="entry name" value="WD40_rpt"/>
</dbReference>
<dbReference type="InterPro" id="IPR051243">
    <property type="entry name" value="PcG_WD-repeat"/>
</dbReference>
<evidence type="ECO:0000256" key="1">
    <source>
        <dbReference type="ARBA" id="ARBA00008075"/>
    </source>
</evidence>
<dbReference type="PROSITE" id="PS00678">
    <property type="entry name" value="WD_REPEATS_1"/>
    <property type="match status" value="1"/>
</dbReference>
<dbReference type="Pfam" id="PF00400">
    <property type="entry name" value="WD40"/>
    <property type="match status" value="2"/>
</dbReference>
<dbReference type="AlphaFoldDB" id="A0A8H7ABT2"/>
<dbReference type="SMART" id="SM00320">
    <property type="entry name" value="WD40"/>
    <property type="match status" value="3"/>
</dbReference>
<feature type="compositionally biased region" description="Basic and acidic residues" evidence="7">
    <location>
        <begin position="422"/>
        <end position="446"/>
    </location>
</feature>
<name>A0A8H7ABT2_9EURO</name>
<evidence type="ECO:0000256" key="7">
    <source>
        <dbReference type="SAM" id="MobiDB-lite"/>
    </source>
</evidence>
<evidence type="ECO:0000256" key="3">
    <source>
        <dbReference type="ARBA" id="ARBA00022737"/>
    </source>
</evidence>
<protein>
    <submittedName>
        <fullName evidence="8">Uncharacterized protein</fullName>
    </submittedName>
</protein>
<comment type="similarity">
    <text evidence="1">Belongs to the WD repeat ESC family.</text>
</comment>
<keyword evidence="2 6" id="KW-0853">WD repeat</keyword>
<keyword evidence="4" id="KW-0805">Transcription regulation</keyword>
<dbReference type="PROSITE" id="PS50294">
    <property type="entry name" value="WD_REPEATS_REGION"/>
    <property type="match status" value="2"/>
</dbReference>
<evidence type="ECO:0000313" key="9">
    <source>
        <dbReference type="Proteomes" id="UP000606974"/>
    </source>
</evidence>
<feature type="region of interest" description="Disordered" evidence="7">
    <location>
        <begin position="417"/>
        <end position="496"/>
    </location>
</feature>
<comment type="caution">
    <text evidence="8">The sequence shown here is derived from an EMBL/GenBank/DDBJ whole genome shotgun (WGS) entry which is preliminary data.</text>
</comment>
<accession>A0A8H7ABT2</accession>
<dbReference type="EMBL" id="JAACFV010000144">
    <property type="protein sequence ID" value="KAF7504226.1"/>
    <property type="molecule type" value="Genomic_DNA"/>
</dbReference>
<dbReference type="PROSITE" id="PS50082">
    <property type="entry name" value="WD_REPEATS_2"/>
    <property type="match status" value="2"/>
</dbReference>
<proteinExistence type="inferred from homology"/>
<dbReference type="InterPro" id="IPR019775">
    <property type="entry name" value="WD40_repeat_CS"/>
</dbReference>
<dbReference type="Gene3D" id="2.130.10.10">
    <property type="entry name" value="YVTN repeat-like/Quinoprotein amine dehydrogenase"/>
    <property type="match status" value="1"/>
</dbReference>
<dbReference type="InterPro" id="IPR036322">
    <property type="entry name" value="WD40_repeat_dom_sf"/>
</dbReference>
<feature type="compositionally biased region" description="Polar residues" evidence="7">
    <location>
        <begin position="470"/>
        <end position="495"/>
    </location>
</feature>
<organism evidence="8 9">
    <name type="scientific">Endocarpon pusillum</name>
    <dbReference type="NCBI Taxonomy" id="364733"/>
    <lineage>
        <taxon>Eukaryota</taxon>
        <taxon>Fungi</taxon>
        <taxon>Dikarya</taxon>
        <taxon>Ascomycota</taxon>
        <taxon>Pezizomycotina</taxon>
        <taxon>Eurotiomycetes</taxon>
        <taxon>Chaetothyriomycetidae</taxon>
        <taxon>Verrucariales</taxon>
        <taxon>Verrucariaceae</taxon>
        <taxon>Endocarpon</taxon>
    </lineage>
</organism>
<feature type="repeat" description="WD" evidence="6">
    <location>
        <begin position="201"/>
        <end position="234"/>
    </location>
</feature>
<evidence type="ECO:0000313" key="8">
    <source>
        <dbReference type="EMBL" id="KAF7504226.1"/>
    </source>
</evidence>
<evidence type="ECO:0000256" key="6">
    <source>
        <dbReference type="PROSITE-ProRule" id="PRU00221"/>
    </source>
</evidence>
<feature type="repeat" description="WD" evidence="6">
    <location>
        <begin position="149"/>
        <end position="184"/>
    </location>
</feature>
<gene>
    <name evidence="8" type="ORF">GJ744_002548</name>
</gene>
<keyword evidence="5" id="KW-0804">Transcription</keyword>